<dbReference type="AlphaFoldDB" id="A0A0P1H0U1"/>
<keyword evidence="2" id="KW-0812">Transmembrane</keyword>
<feature type="transmembrane region" description="Helical" evidence="2">
    <location>
        <begin position="55"/>
        <end position="77"/>
    </location>
</feature>
<reference evidence="3 4" key="1">
    <citation type="submission" date="2015-09" db="EMBL/GenBank/DDBJ databases">
        <authorList>
            <consortium name="Swine Surveillance"/>
        </authorList>
    </citation>
    <scope>NUCLEOTIDE SEQUENCE [LARGE SCALE GENOMIC DNA]</scope>
    <source>
        <strain evidence="3 4">CECT 8383</strain>
    </source>
</reference>
<evidence type="ECO:0000256" key="2">
    <source>
        <dbReference type="SAM" id="Phobius"/>
    </source>
</evidence>
<evidence type="ECO:0000313" key="4">
    <source>
        <dbReference type="Proteomes" id="UP000051681"/>
    </source>
</evidence>
<dbReference type="EMBL" id="CYSF01000006">
    <property type="protein sequence ID" value="CUH83657.1"/>
    <property type="molecule type" value="Genomic_DNA"/>
</dbReference>
<name>A0A0P1H0U1_9RHOB</name>
<dbReference type="InterPro" id="IPR018692">
    <property type="entry name" value="DUF2189"/>
</dbReference>
<keyword evidence="2" id="KW-1133">Transmembrane helix</keyword>
<dbReference type="Proteomes" id="UP000051681">
    <property type="component" value="Unassembled WGS sequence"/>
</dbReference>
<evidence type="ECO:0000256" key="1">
    <source>
        <dbReference type="SAM" id="MobiDB-lite"/>
    </source>
</evidence>
<dbReference type="STRING" id="340021.TM5383_00853"/>
<feature type="transmembrane region" description="Helical" evidence="2">
    <location>
        <begin position="181"/>
        <end position="210"/>
    </location>
</feature>
<sequence length="283" mass="31306">MTEAAEQHATAHQAHNTHENGTIGGLQHGVPEFGAVTLGVLAEALRRGWHDFMRAPVFGVIFASVYVLLGIFMVWLTRWSGHSYWLVFAAAGFPLIGPFTAVGLYEVSRRLERQETLSMKGIFGVILLQSQRQLPSISAIIIFMFLFWFFLAHMIFAVFMGTVTMTNVSTSFEVYLTSNGLSMLAVGSVVGAGFALLLFMITVVSLPMLLDREVDYVSAMIASFQLVQENFVPMILWAGFVAVLTFVAMLPAFMGLFIVLPLLGHATWHLYDLLLQTAEVSDE</sequence>
<keyword evidence="4" id="KW-1185">Reference proteome</keyword>
<dbReference type="Pfam" id="PF09955">
    <property type="entry name" value="DUF2189"/>
    <property type="match status" value="1"/>
</dbReference>
<feature type="transmembrane region" description="Helical" evidence="2">
    <location>
        <begin position="231"/>
        <end position="264"/>
    </location>
</feature>
<feature type="region of interest" description="Disordered" evidence="1">
    <location>
        <begin position="1"/>
        <end position="21"/>
    </location>
</feature>
<feature type="transmembrane region" description="Helical" evidence="2">
    <location>
        <begin position="83"/>
        <end position="105"/>
    </location>
</feature>
<dbReference type="OrthoDB" id="9809543at2"/>
<feature type="compositionally biased region" description="Low complexity" evidence="1">
    <location>
        <begin position="1"/>
        <end position="14"/>
    </location>
</feature>
<organism evidence="3 4">
    <name type="scientific">Thalassovita mediterranea</name>
    <dbReference type="NCBI Taxonomy" id="340021"/>
    <lineage>
        <taxon>Bacteria</taxon>
        <taxon>Pseudomonadati</taxon>
        <taxon>Pseudomonadota</taxon>
        <taxon>Alphaproteobacteria</taxon>
        <taxon>Rhodobacterales</taxon>
        <taxon>Roseobacteraceae</taxon>
        <taxon>Thalassovita</taxon>
    </lineage>
</organism>
<accession>A0A0P1H0U1</accession>
<gene>
    <name evidence="3" type="ORF">TM5383_00853</name>
</gene>
<feature type="transmembrane region" description="Helical" evidence="2">
    <location>
        <begin position="137"/>
        <end position="161"/>
    </location>
</feature>
<dbReference type="RefSeq" id="WP_082645389.1">
    <property type="nucleotide sequence ID" value="NZ_CYSF01000006.1"/>
</dbReference>
<evidence type="ECO:0000313" key="3">
    <source>
        <dbReference type="EMBL" id="CUH83657.1"/>
    </source>
</evidence>
<protein>
    <submittedName>
        <fullName evidence="3">Putative integral membrane protein</fullName>
    </submittedName>
</protein>
<proteinExistence type="predicted"/>
<keyword evidence="2" id="KW-0472">Membrane</keyword>